<dbReference type="Gene3D" id="1.20.5.4130">
    <property type="match status" value="1"/>
</dbReference>
<dbReference type="PANTHER" id="PTHR23155:SF1185">
    <property type="entry name" value="DISEASE RESISTANCE RPP8-LIKE PROTEIN 3-RELATED"/>
    <property type="match status" value="1"/>
</dbReference>
<dbReference type="AlphaFoldDB" id="A0A9Q0CKZ6"/>
<dbReference type="PANTHER" id="PTHR23155">
    <property type="entry name" value="DISEASE RESISTANCE PROTEIN RP"/>
    <property type="match status" value="1"/>
</dbReference>
<dbReference type="Pfam" id="PF23559">
    <property type="entry name" value="WHD_DRP"/>
    <property type="match status" value="1"/>
</dbReference>
<dbReference type="Pfam" id="PF18052">
    <property type="entry name" value="Rx_N"/>
    <property type="match status" value="1"/>
</dbReference>
<dbReference type="Gene3D" id="1.10.8.430">
    <property type="entry name" value="Helical domain of apoptotic protease-activating factors"/>
    <property type="match status" value="1"/>
</dbReference>
<evidence type="ECO:0000313" key="10">
    <source>
        <dbReference type="EMBL" id="KAJ1695873.1"/>
    </source>
</evidence>
<evidence type="ECO:0000256" key="3">
    <source>
        <dbReference type="ARBA" id="ARBA00022737"/>
    </source>
</evidence>
<dbReference type="InterPro" id="IPR032675">
    <property type="entry name" value="LRR_dom_sf"/>
</dbReference>
<feature type="domain" description="Disease resistance N-terminal" evidence="7">
    <location>
        <begin position="6"/>
        <end position="93"/>
    </location>
</feature>
<dbReference type="Pfam" id="PF23598">
    <property type="entry name" value="LRR_14"/>
    <property type="match status" value="1"/>
</dbReference>
<dbReference type="Pfam" id="PF00931">
    <property type="entry name" value="NB-ARC"/>
    <property type="match status" value="1"/>
</dbReference>
<feature type="domain" description="NB-ARC" evidence="6">
    <location>
        <begin position="175"/>
        <end position="362"/>
    </location>
</feature>
<evidence type="ECO:0000259" key="6">
    <source>
        <dbReference type="Pfam" id="PF00931"/>
    </source>
</evidence>
<evidence type="ECO:0000259" key="9">
    <source>
        <dbReference type="Pfam" id="PF23598"/>
    </source>
</evidence>
<reference evidence="10" key="1">
    <citation type="journal article" date="2022" name="Cell">
        <title>Repeat-based holocentromeres influence genome architecture and karyotype evolution.</title>
        <authorList>
            <person name="Hofstatter P.G."/>
            <person name="Thangavel G."/>
            <person name="Lux T."/>
            <person name="Neumann P."/>
            <person name="Vondrak T."/>
            <person name="Novak P."/>
            <person name="Zhang M."/>
            <person name="Costa L."/>
            <person name="Castellani M."/>
            <person name="Scott A."/>
            <person name="Toegelov H."/>
            <person name="Fuchs J."/>
            <person name="Mata-Sucre Y."/>
            <person name="Dias Y."/>
            <person name="Vanzela A.L.L."/>
            <person name="Huettel B."/>
            <person name="Almeida C.C.S."/>
            <person name="Simkova H."/>
            <person name="Souza G."/>
            <person name="Pedrosa-Harand A."/>
            <person name="Macas J."/>
            <person name="Mayer K.F.X."/>
            <person name="Houben A."/>
            <person name="Marques A."/>
        </authorList>
    </citation>
    <scope>NUCLEOTIDE SEQUENCE</scope>
    <source>
        <strain evidence="10">RhyBre1mFocal</strain>
    </source>
</reference>
<keyword evidence="3" id="KW-0677">Repeat</keyword>
<dbReference type="FunFam" id="3.40.50.300:FF:001091">
    <property type="entry name" value="Probable disease resistance protein At1g61300"/>
    <property type="match status" value="1"/>
</dbReference>
<protein>
    <submittedName>
        <fullName evidence="10">Uncharacterized protein</fullName>
    </submittedName>
</protein>
<dbReference type="CDD" id="cd14798">
    <property type="entry name" value="RX-CC_like"/>
    <property type="match status" value="1"/>
</dbReference>
<proteinExistence type="inferred from homology"/>
<dbReference type="Gene3D" id="3.80.10.10">
    <property type="entry name" value="Ribonuclease Inhibitor"/>
    <property type="match status" value="1"/>
</dbReference>
<dbReference type="InterPro" id="IPR038005">
    <property type="entry name" value="RX-like_CC"/>
</dbReference>
<dbReference type="InterPro" id="IPR042197">
    <property type="entry name" value="Apaf_helical"/>
</dbReference>
<evidence type="ECO:0000256" key="1">
    <source>
        <dbReference type="ARBA" id="ARBA00008894"/>
    </source>
</evidence>
<organism evidence="10 11">
    <name type="scientific">Rhynchospora breviuscula</name>
    <dbReference type="NCBI Taxonomy" id="2022672"/>
    <lineage>
        <taxon>Eukaryota</taxon>
        <taxon>Viridiplantae</taxon>
        <taxon>Streptophyta</taxon>
        <taxon>Embryophyta</taxon>
        <taxon>Tracheophyta</taxon>
        <taxon>Spermatophyta</taxon>
        <taxon>Magnoliopsida</taxon>
        <taxon>Liliopsida</taxon>
        <taxon>Poales</taxon>
        <taxon>Cyperaceae</taxon>
        <taxon>Cyperoideae</taxon>
        <taxon>Rhynchosporeae</taxon>
        <taxon>Rhynchospora</taxon>
    </lineage>
</organism>
<name>A0A9Q0CKZ6_9POAL</name>
<evidence type="ECO:0000259" key="8">
    <source>
        <dbReference type="Pfam" id="PF23559"/>
    </source>
</evidence>
<dbReference type="PRINTS" id="PR00364">
    <property type="entry name" value="DISEASERSIST"/>
</dbReference>
<feature type="domain" description="Disease resistance R13L4/SHOC-2-like LRR" evidence="9">
    <location>
        <begin position="588"/>
        <end position="722"/>
    </location>
</feature>
<evidence type="ECO:0000256" key="5">
    <source>
        <dbReference type="ARBA" id="ARBA00022821"/>
    </source>
</evidence>
<dbReference type="GO" id="GO:0009626">
    <property type="term" value="P:plant-type hypersensitive response"/>
    <property type="evidence" value="ECO:0007669"/>
    <property type="project" value="UniProtKB-ARBA"/>
</dbReference>
<dbReference type="GO" id="GO:0043531">
    <property type="term" value="F:ADP binding"/>
    <property type="evidence" value="ECO:0007669"/>
    <property type="project" value="InterPro"/>
</dbReference>
<evidence type="ECO:0000259" key="7">
    <source>
        <dbReference type="Pfam" id="PF18052"/>
    </source>
</evidence>
<dbReference type="GO" id="GO:0042742">
    <property type="term" value="P:defense response to bacterium"/>
    <property type="evidence" value="ECO:0007669"/>
    <property type="project" value="UniProtKB-ARBA"/>
</dbReference>
<dbReference type="InterPro" id="IPR036388">
    <property type="entry name" value="WH-like_DNA-bd_sf"/>
</dbReference>
<dbReference type="GO" id="GO:0002758">
    <property type="term" value="P:innate immune response-activating signaling pathway"/>
    <property type="evidence" value="ECO:0007669"/>
    <property type="project" value="UniProtKB-ARBA"/>
</dbReference>
<keyword evidence="11" id="KW-1185">Reference proteome</keyword>
<comment type="similarity">
    <text evidence="1">Belongs to the disease resistance NB-LRR family.</text>
</comment>
<comment type="caution">
    <text evidence="10">The sequence shown here is derived from an EMBL/GenBank/DDBJ whole genome shotgun (WGS) entry which is preliminary data.</text>
</comment>
<dbReference type="Gene3D" id="1.10.10.10">
    <property type="entry name" value="Winged helix-like DNA-binding domain superfamily/Winged helix DNA-binding domain"/>
    <property type="match status" value="1"/>
</dbReference>
<evidence type="ECO:0000313" key="11">
    <source>
        <dbReference type="Proteomes" id="UP001151287"/>
    </source>
</evidence>
<gene>
    <name evidence="10" type="ORF">LUZ63_012571</name>
</gene>
<dbReference type="Gene3D" id="3.40.50.300">
    <property type="entry name" value="P-loop containing nucleotide triphosphate hydrolases"/>
    <property type="match status" value="1"/>
</dbReference>
<dbReference type="InterPro" id="IPR058922">
    <property type="entry name" value="WHD_DRP"/>
</dbReference>
<feature type="domain" description="Disease resistance protein winged helix" evidence="8">
    <location>
        <begin position="451"/>
        <end position="520"/>
    </location>
</feature>
<dbReference type="EMBL" id="JAMQYH010000003">
    <property type="protein sequence ID" value="KAJ1695873.1"/>
    <property type="molecule type" value="Genomic_DNA"/>
</dbReference>
<evidence type="ECO:0000256" key="2">
    <source>
        <dbReference type="ARBA" id="ARBA00022614"/>
    </source>
</evidence>
<dbReference type="OrthoDB" id="600370at2759"/>
<sequence length="918" mass="104927">MPFPNVTSVLVKLGDLLVQEGIHLYGTDEKIQWVKTELMRIQFFLGDAESKWKNRDTAMMNWVKEITYVGYEIEDLIDLIKYKNEIRRRRKGFIGSVSRFAHFPGEIITLHKVGSKIDKIKAKLEDISNSKDRYGIIATGNRVNEESGVDEMINIERFHSPHFVDDTDVVGFDGYMQKLIARLLNQANPARSVVSITGMGGLGKTTLARKVFNCPQVKENFPTVAWIAVSQKNTLINLLREIAKQVMDLGKGGPRRSEGESSSSLSIQKMNQMDELELKSAIFEFLKGRNYLVVLDDVWSTDDWGKICHIFPDDNNGSKILLTTRDMKVAEHADPRSTPLELQVLGDAESWELLLRNIFARNHEFKVDQIKELEALGQKLASRCGGLPLALVVLGGLLRRNVNYDSWSEILDTMHWESMTNGQRCLEILALSYKDLPNYQIKSCFLYISTFPKDCLISPAKLIRLWIAEGFIPNDERSALEETAEGYFNILIQRSLVQVAKRSKPGKRVKKIRIHDVLRDWCAEEAQKSGLLNTINSEKKIKPSLTASNDNRVAIHNTNLDDLHASSLGNARTILTFGLNSCGKSRNIFDHFNLLRVLDLQGSSGIQYLPDKIGELIHLRYMGIRNTEVTNLPSSIGQLPYLQTFDARGTKITKVPISFWKIQSLMYVYLPCFSENVPRNEITQNLHKLYMGFTLINHRIKWLVLYNFLQQQNKLVSLTIDVAKGLLEKNETNEKKEGANIGCCIPLDVISLFFSKKDLRFIKLYGEIRGLFYHDQFFPKNLTELTLKMSNLNNDPMGILGKLQYLMLLRLGIGSYQGTTLHCYAGYFPRLKHLSLEWKFISREWDVQYGAMPELATLHINGCFYMDKIAIGLHYLTALKELRLSDIPPKIEKRVMKEEGADWPIIKHIPSINLRRAW</sequence>
<dbReference type="InterPro" id="IPR044974">
    <property type="entry name" value="Disease_R_plants"/>
</dbReference>
<evidence type="ECO:0000256" key="4">
    <source>
        <dbReference type="ARBA" id="ARBA00022741"/>
    </source>
</evidence>
<dbReference type="FunFam" id="1.10.10.10:FF:000322">
    <property type="entry name" value="Probable disease resistance protein At1g63360"/>
    <property type="match status" value="1"/>
</dbReference>
<dbReference type="InterPro" id="IPR041118">
    <property type="entry name" value="Rx_N"/>
</dbReference>
<accession>A0A9Q0CKZ6</accession>
<keyword evidence="2" id="KW-0433">Leucine-rich repeat</keyword>
<dbReference type="InterPro" id="IPR002182">
    <property type="entry name" value="NB-ARC"/>
</dbReference>
<dbReference type="InterPro" id="IPR055414">
    <property type="entry name" value="LRR_R13L4/SHOC2-like"/>
</dbReference>
<dbReference type="InterPro" id="IPR027417">
    <property type="entry name" value="P-loop_NTPase"/>
</dbReference>
<keyword evidence="5" id="KW-0611">Plant defense</keyword>
<dbReference type="Proteomes" id="UP001151287">
    <property type="component" value="Unassembled WGS sequence"/>
</dbReference>
<dbReference type="SUPFAM" id="SSF52047">
    <property type="entry name" value="RNI-like"/>
    <property type="match status" value="1"/>
</dbReference>
<dbReference type="SUPFAM" id="SSF52540">
    <property type="entry name" value="P-loop containing nucleoside triphosphate hydrolases"/>
    <property type="match status" value="1"/>
</dbReference>
<keyword evidence="4" id="KW-0547">Nucleotide-binding</keyword>